<reference evidence="3" key="1">
    <citation type="submission" date="2023-08" db="EMBL/GenBank/DDBJ databases">
        <authorList>
            <person name="Chen Y."/>
            <person name="Shah S."/>
            <person name="Dougan E. K."/>
            <person name="Thang M."/>
            <person name="Chan C."/>
        </authorList>
    </citation>
    <scope>NUCLEOTIDE SEQUENCE</scope>
</reference>
<dbReference type="InterPro" id="IPR012341">
    <property type="entry name" value="6hp_glycosidase-like_sf"/>
</dbReference>
<keyword evidence="2" id="KW-0862">Zinc</keyword>
<dbReference type="Pfam" id="PF05147">
    <property type="entry name" value="LANC_like"/>
    <property type="match status" value="1"/>
</dbReference>
<comment type="caution">
    <text evidence="3">The sequence shown here is derived from an EMBL/GenBank/DDBJ whole genome shotgun (WGS) entry which is preliminary data.</text>
</comment>
<dbReference type="InterPro" id="IPR007822">
    <property type="entry name" value="LANC-like"/>
</dbReference>
<dbReference type="PRINTS" id="PR01951">
    <property type="entry name" value="LANCEUKARYTE"/>
</dbReference>
<dbReference type="Gene3D" id="1.50.10.10">
    <property type="match status" value="1"/>
</dbReference>
<feature type="binding site" evidence="2">
    <location>
        <position position="329"/>
    </location>
    <ligand>
        <name>Zn(2+)</name>
        <dbReference type="ChEBI" id="CHEBI:29105"/>
    </ligand>
</feature>
<keyword evidence="2" id="KW-0479">Metal-binding</keyword>
<accession>A0AA36NN58</accession>
<dbReference type="InterPro" id="IPR020464">
    <property type="entry name" value="LanC-like_prot_euk"/>
</dbReference>
<dbReference type="AlphaFoldDB" id="A0AA36NN58"/>
<evidence type="ECO:0000313" key="4">
    <source>
        <dbReference type="Proteomes" id="UP001178507"/>
    </source>
</evidence>
<evidence type="ECO:0000256" key="2">
    <source>
        <dbReference type="PIRSR" id="PIRSR607822-1"/>
    </source>
</evidence>
<dbReference type="PANTHER" id="PTHR12736">
    <property type="entry name" value="LANC-LIKE PROTEIN"/>
    <property type="match status" value="1"/>
</dbReference>
<dbReference type="SUPFAM" id="SSF158745">
    <property type="entry name" value="LanC-like"/>
    <property type="match status" value="1"/>
</dbReference>
<dbReference type="GO" id="GO:0005975">
    <property type="term" value="P:carbohydrate metabolic process"/>
    <property type="evidence" value="ECO:0007669"/>
    <property type="project" value="InterPro"/>
</dbReference>
<name>A0AA36NN58_9DINO</name>
<protein>
    <submittedName>
        <fullName evidence="3">Uncharacterized protein</fullName>
    </submittedName>
</protein>
<organism evidence="3 4">
    <name type="scientific">Effrenium voratum</name>
    <dbReference type="NCBI Taxonomy" id="2562239"/>
    <lineage>
        <taxon>Eukaryota</taxon>
        <taxon>Sar</taxon>
        <taxon>Alveolata</taxon>
        <taxon>Dinophyceae</taxon>
        <taxon>Suessiales</taxon>
        <taxon>Symbiodiniaceae</taxon>
        <taxon>Effrenium</taxon>
    </lineage>
</organism>
<evidence type="ECO:0000313" key="3">
    <source>
        <dbReference type="EMBL" id="CAJ1410888.1"/>
    </source>
</evidence>
<dbReference type="GO" id="GO:0031179">
    <property type="term" value="P:peptide modification"/>
    <property type="evidence" value="ECO:0007669"/>
    <property type="project" value="InterPro"/>
</dbReference>
<dbReference type="Proteomes" id="UP001178507">
    <property type="component" value="Unassembled WGS sequence"/>
</dbReference>
<feature type="binding site" evidence="2">
    <location>
        <position position="330"/>
    </location>
    <ligand>
        <name>Zn(2+)</name>
        <dbReference type="ChEBI" id="CHEBI:29105"/>
    </ligand>
</feature>
<feature type="binding site" evidence="2">
    <location>
        <position position="283"/>
    </location>
    <ligand>
        <name>Zn(2+)</name>
        <dbReference type="ChEBI" id="CHEBI:29105"/>
    </ligand>
</feature>
<dbReference type="SMART" id="SM01260">
    <property type="entry name" value="LANC_like"/>
    <property type="match status" value="1"/>
</dbReference>
<keyword evidence="4" id="KW-1185">Reference proteome</keyword>
<dbReference type="GO" id="GO:0046872">
    <property type="term" value="F:metal ion binding"/>
    <property type="evidence" value="ECO:0007669"/>
    <property type="project" value="UniProtKB-KW"/>
</dbReference>
<dbReference type="CDD" id="cd04794">
    <property type="entry name" value="euk_LANCL"/>
    <property type="match status" value="1"/>
</dbReference>
<gene>
    <name evidence="3" type="ORF">EVOR1521_LOCUS31616</name>
</gene>
<dbReference type="GO" id="GO:0005886">
    <property type="term" value="C:plasma membrane"/>
    <property type="evidence" value="ECO:0007669"/>
    <property type="project" value="TreeGrafter"/>
</dbReference>
<dbReference type="EMBL" id="CAUJNA010003845">
    <property type="protein sequence ID" value="CAJ1410888.1"/>
    <property type="molecule type" value="Genomic_DNA"/>
</dbReference>
<evidence type="ECO:0000256" key="1">
    <source>
        <dbReference type="ARBA" id="ARBA00007179"/>
    </source>
</evidence>
<dbReference type="PANTHER" id="PTHR12736:SF7">
    <property type="entry name" value="LANC-LIKE PROTEIN 3"/>
    <property type="match status" value="1"/>
</dbReference>
<dbReference type="PRINTS" id="PR01950">
    <property type="entry name" value="LANCSUPER"/>
</dbReference>
<proteinExistence type="inferred from homology"/>
<sequence>MERRCFENRGEAPLSAVGESGLTAAACQRLEAMEKEILEDIWRHFGVACNNESVYTGGPGVAYAFTRAAALGSHGDLQCLDKARRFLEPYDGVTAKQAARRPDIACSLQCGRAGFLCVHLLLASAGGEGEADKRQAFAEFLALSRVALSSQLAADEWLYGRAGYLHGCLLFQKVLGEDAQLKRTISDLARLMLARGVENARHNFRGSHAPPVMWEWYRERYMGAAHGVVGIIFMLLHVPELLEDAQCLDTIRQTLQWLATARAAPGNWPAVLGDRRAECVHFCHGAPGAVFLYCKAYEVLREKQWLDLAQEAGELVWKYGLLKKGPGICHGIAGNGYTFLSLYRLTGDAHWLARAYHFAEQMATRQVKEQSRKPDTPYSLYEGLAGTVCFLMDLRLRPKEAAFPLFELEPEKRGLKRGPD</sequence>
<comment type="similarity">
    <text evidence="1">Belongs to the LanC-like protein family.</text>
</comment>